<evidence type="ECO:0000256" key="1">
    <source>
        <dbReference type="ARBA" id="ARBA00023015"/>
    </source>
</evidence>
<dbReference type="PROSITE" id="PS00894">
    <property type="entry name" value="HTH_DEOR_1"/>
    <property type="match status" value="1"/>
</dbReference>
<feature type="domain" description="HTH deoR-type" evidence="4">
    <location>
        <begin position="4"/>
        <end position="59"/>
    </location>
</feature>
<dbReference type="Pfam" id="PF25583">
    <property type="entry name" value="WCX"/>
    <property type="match status" value="1"/>
</dbReference>
<dbReference type="InterPro" id="IPR001034">
    <property type="entry name" value="DeoR_HTH"/>
</dbReference>
<dbReference type="SUPFAM" id="SSF46785">
    <property type="entry name" value="Winged helix' DNA-binding domain"/>
    <property type="match status" value="1"/>
</dbReference>
<protein>
    <submittedName>
        <fullName evidence="5">DNA-binding transcriptional regulator YafY</fullName>
    </submittedName>
</protein>
<dbReference type="InterPro" id="IPR026881">
    <property type="entry name" value="WYL_dom"/>
</dbReference>
<dbReference type="InterPro" id="IPR036388">
    <property type="entry name" value="WH-like_DNA-bd_sf"/>
</dbReference>
<keyword evidence="2 5" id="KW-0238">DNA-binding</keyword>
<keyword evidence="3" id="KW-0804">Transcription</keyword>
<dbReference type="Gene3D" id="1.10.10.10">
    <property type="entry name" value="Winged helix-like DNA-binding domain superfamily/Winged helix DNA-binding domain"/>
    <property type="match status" value="1"/>
</dbReference>
<comment type="caution">
    <text evidence="5">The sequence shown here is derived from an EMBL/GenBank/DDBJ whole genome shotgun (WGS) entry which is preliminary data.</text>
</comment>
<dbReference type="RefSeq" id="WP_306874171.1">
    <property type="nucleotide sequence ID" value="NZ_JAUSRB010000002.1"/>
</dbReference>
<evidence type="ECO:0000313" key="6">
    <source>
        <dbReference type="Proteomes" id="UP001230426"/>
    </source>
</evidence>
<evidence type="ECO:0000256" key="3">
    <source>
        <dbReference type="ARBA" id="ARBA00023163"/>
    </source>
</evidence>
<accession>A0ABT9RKI2</accession>
<organism evidence="5 6">
    <name type="scientific">Streptosporangium brasiliense</name>
    <dbReference type="NCBI Taxonomy" id="47480"/>
    <lineage>
        <taxon>Bacteria</taxon>
        <taxon>Bacillati</taxon>
        <taxon>Actinomycetota</taxon>
        <taxon>Actinomycetes</taxon>
        <taxon>Streptosporangiales</taxon>
        <taxon>Streptosporangiaceae</taxon>
        <taxon>Streptosporangium</taxon>
    </lineage>
</organism>
<sequence>MSDTPARLFTLLSLLQTPREWPGSELADRLQVSPRTIRRDIDRLRELGYPVQATMGAVGGYRLVAGAAMPPLLLDDEEAVAIAVGLRTAAGHPVEGIEEASVRALAKLEQVLPSRLRHRVGALNTATVQLPVSGGPTVAPEDLTVLAAAIANRERLRFGYRAGDGTETNRLAEPHRLVAAGRRWYLVAYDNDRDDWRIFRVDRIRQPRPTGARITPRELPADDAAAYVSRKLRSLAPTYRAVATLYAPVEEVARRLGSAPGDLEPIDEHSCRLHSHTDTLEWLAFRLAMLGCEFEVHGPPELAECLRALGGRASRAAGAVS</sequence>
<evidence type="ECO:0000313" key="5">
    <source>
        <dbReference type="EMBL" id="MDP9869817.1"/>
    </source>
</evidence>
<keyword evidence="1" id="KW-0805">Transcription regulation</keyword>
<dbReference type="PANTHER" id="PTHR34580:SF3">
    <property type="entry name" value="PROTEIN PAFB"/>
    <property type="match status" value="1"/>
</dbReference>
<reference evidence="5 6" key="1">
    <citation type="submission" date="2023-07" db="EMBL/GenBank/DDBJ databases">
        <title>Sequencing the genomes of 1000 actinobacteria strains.</title>
        <authorList>
            <person name="Klenk H.-P."/>
        </authorList>
    </citation>
    <scope>NUCLEOTIDE SEQUENCE [LARGE SCALE GENOMIC DNA]</scope>
    <source>
        <strain evidence="5 6">DSM 44109</strain>
    </source>
</reference>
<dbReference type="InterPro" id="IPR028349">
    <property type="entry name" value="PafC-like"/>
</dbReference>
<dbReference type="PROSITE" id="PS52050">
    <property type="entry name" value="WYL"/>
    <property type="match status" value="1"/>
</dbReference>
<evidence type="ECO:0000256" key="2">
    <source>
        <dbReference type="ARBA" id="ARBA00023125"/>
    </source>
</evidence>
<dbReference type="Pfam" id="PF13280">
    <property type="entry name" value="WYL"/>
    <property type="match status" value="1"/>
</dbReference>
<dbReference type="Proteomes" id="UP001230426">
    <property type="component" value="Unassembled WGS sequence"/>
</dbReference>
<gene>
    <name evidence="5" type="ORF">J2S55_009083</name>
</gene>
<dbReference type="InterPro" id="IPR036390">
    <property type="entry name" value="WH_DNA-bd_sf"/>
</dbReference>
<proteinExistence type="predicted"/>
<dbReference type="InterPro" id="IPR057727">
    <property type="entry name" value="WCX_dom"/>
</dbReference>
<dbReference type="Pfam" id="PF08279">
    <property type="entry name" value="HTH_11"/>
    <property type="match status" value="1"/>
</dbReference>
<dbReference type="PROSITE" id="PS51000">
    <property type="entry name" value="HTH_DEOR_2"/>
    <property type="match status" value="1"/>
</dbReference>
<evidence type="ECO:0000259" key="4">
    <source>
        <dbReference type="PROSITE" id="PS51000"/>
    </source>
</evidence>
<dbReference type="PIRSF" id="PIRSF016838">
    <property type="entry name" value="PafC"/>
    <property type="match status" value="1"/>
</dbReference>
<dbReference type="GO" id="GO:0003677">
    <property type="term" value="F:DNA binding"/>
    <property type="evidence" value="ECO:0007669"/>
    <property type="project" value="UniProtKB-KW"/>
</dbReference>
<keyword evidence="6" id="KW-1185">Reference proteome</keyword>
<dbReference type="EMBL" id="JAUSRB010000002">
    <property type="protein sequence ID" value="MDP9869817.1"/>
    <property type="molecule type" value="Genomic_DNA"/>
</dbReference>
<dbReference type="PANTHER" id="PTHR34580">
    <property type="match status" value="1"/>
</dbReference>
<name>A0ABT9RKI2_9ACTN</name>
<dbReference type="InterPro" id="IPR013196">
    <property type="entry name" value="HTH_11"/>
</dbReference>
<dbReference type="InterPro" id="IPR018356">
    <property type="entry name" value="Tscrpt_reg_HTH_DeoR_CS"/>
</dbReference>
<dbReference type="InterPro" id="IPR051534">
    <property type="entry name" value="CBASS_pafABC_assoc_protein"/>
</dbReference>